<sequence>MNIVTGEKIQQTCDIFLGNSYYFSYNPLILNETSKHVYLDNINTSFDNPFKVFCYGDIIDILSKKIHLFKNKFILVTHNSDVDIINKPEMMHILNCEKLLKWYGQNICFEHAKLGFLPIGLANSHWPHGNLSLFNDNSFLQKMYIKSNKVYFNFTISTNVTKRELCYNSLINKLNWINNTDPINNLKRLQTYEFCICPEGNGVDTHRLWECLYLKVVPIVIKSDFTNILLKQGIPLYVLDSWSDLDINNLNYYTYDFNNIELSYILNFSNYSNYI</sequence>
<dbReference type="AlphaFoldDB" id="A0A6C0E251"/>
<protein>
    <recommendedName>
        <fullName evidence="2">Exostosin GT47 domain-containing protein</fullName>
    </recommendedName>
</protein>
<reference evidence="1" key="1">
    <citation type="journal article" date="2020" name="Nature">
        <title>Giant virus diversity and host interactions through global metagenomics.</title>
        <authorList>
            <person name="Schulz F."/>
            <person name="Roux S."/>
            <person name="Paez-Espino D."/>
            <person name="Jungbluth S."/>
            <person name="Walsh D.A."/>
            <person name="Denef V.J."/>
            <person name="McMahon K.D."/>
            <person name="Konstantinidis K.T."/>
            <person name="Eloe-Fadrosh E.A."/>
            <person name="Kyrpides N.C."/>
            <person name="Woyke T."/>
        </authorList>
    </citation>
    <scope>NUCLEOTIDE SEQUENCE</scope>
    <source>
        <strain evidence="1">GVMAG-M-3300023179-114</strain>
    </source>
</reference>
<name>A0A6C0E251_9ZZZZ</name>
<proteinExistence type="predicted"/>
<organism evidence="1">
    <name type="scientific">viral metagenome</name>
    <dbReference type="NCBI Taxonomy" id="1070528"/>
    <lineage>
        <taxon>unclassified sequences</taxon>
        <taxon>metagenomes</taxon>
        <taxon>organismal metagenomes</taxon>
    </lineage>
</organism>
<evidence type="ECO:0000313" key="1">
    <source>
        <dbReference type="EMBL" id="QHT22838.1"/>
    </source>
</evidence>
<dbReference type="EMBL" id="MN739721">
    <property type="protein sequence ID" value="QHT22838.1"/>
    <property type="molecule type" value="Genomic_DNA"/>
</dbReference>
<evidence type="ECO:0008006" key="2">
    <source>
        <dbReference type="Google" id="ProtNLM"/>
    </source>
</evidence>
<accession>A0A6C0E251</accession>